<comment type="caution">
    <text evidence="1">The sequence shown here is derived from an EMBL/GenBank/DDBJ whole genome shotgun (WGS) entry which is preliminary data.</text>
</comment>
<gene>
    <name evidence="1" type="ORF">FEN17_20040</name>
</gene>
<accession>A0A5R9KS01</accession>
<dbReference type="OrthoDB" id="962980at2"/>
<dbReference type="Proteomes" id="UP000306402">
    <property type="component" value="Unassembled WGS sequence"/>
</dbReference>
<dbReference type="EMBL" id="VCEJ01000005">
    <property type="protein sequence ID" value="TLU98884.1"/>
    <property type="molecule type" value="Genomic_DNA"/>
</dbReference>
<proteinExistence type="predicted"/>
<protein>
    <submittedName>
        <fullName evidence="1">Uncharacterized protein</fullName>
    </submittedName>
</protein>
<organism evidence="1 2">
    <name type="scientific">Dyadobacter luticola</name>
    <dbReference type="NCBI Taxonomy" id="1979387"/>
    <lineage>
        <taxon>Bacteria</taxon>
        <taxon>Pseudomonadati</taxon>
        <taxon>Bacteroidota</taxon>
        <taxon>Cytophagia</taxon>
        <taxon>Cytophagales</taxon>
        <taxon>Spirosomataceae</taxon>
        <taxon>Dyadobacter</taxon>
    </lineage>
</organism>
<sequence>MNNQPQNPESDDAICLALGRVVKEMLKEGNPTEMKEHLWEIYSGFTYFDHDCGYNARRADIFLTFRELMFFVQRVEHTMEGAQA</sequence>
<evidence type="ECO:0000313" key="1">
    <source>
        <dbReference type="EMBL" id="TLU98884.1"/>
    </source>
</evidence>
<name>A0A5R9KS01_9BACT</name>
<keyword evidence="2" id="KW-1185">Reference proteome</keyword>
<evidence type="ECO:0000313" key="2">
    <source>
        <dbReference type="Proteomes" id="UP000306402"/>
    </source>
</evidence>
<reference evidence="1 2" key="1">
    <citation type="submission" date="2019-05" db="EMBL/GenBank/DDBJ databases">
        <authorList>
            <person name="Qu J.-H."/>
        </authorList>
    </citation>
    <scope>NUCLEOTIDE SEQUENCE [LARGE SCALE GENOMIC DNA]</scope>
    <source>
        <strain evidence="1 2">T17</strain>
    </source>
</reference>
<dbReference type="RefSeq" id="WP_138367174.1">
    <property type="nucleotide sequence ID" value="NZ_VCEJ01000005.1"/>
</dbReference>
<dbReference type="AlphaFoldDB" id="A0A5R9KS01"/>